<sequence length="1101" mass="122609">MKRLIIVFAIWMMSAAMTALADEPMLVIDPQGHSALIQDLIFTPDGAQLISVSDDKTIRVWDAESGDLLRTLRGWMGAGPEGGLNAVALSSDPQFLFVGGFLDRFTGGRNGDIRILAFETGEQIGILQGHSDTVNKLSISGDGRWMASASFDTTVRIWDLDMVRKNAAQKPFIIQPTLTLQGHEAVVHDVAFAPDGQQLVSASEDQTLRVWQLAKNKASVISSTVLKQHKTKVHCVTYSPDGKYFASGDFQHQVFLWDHTGKLLKKIDTLANEVESLAFSPDSALLFAGSRASGKFYQIPTGKQQQSFPQQEQSYFYTARFHPTQNLIAAVDGVAQQILLYDTVSKRVKTQLAGKGQSLWSLAFGKGLTIAFGRQNTAPSGFDQPPQTAPQYFPLDHAFNLADMTFYYNPPSEKEFSRAQTTFQSKALKRTSDYTLQIQGGATIENRRGTSGEGKIWSYTFTPDGNVAVGGDFGVKLYRPDGLVLRELFGHTSGVYALAVSEDGRILASASHDQTIKFWNLADEGVFPSVLEWMTDPSWAEYLQEEELEQLARKNSRAAWEAIIKELQQREKFPSVLEHFTDPSWANYFREQGLERLALENSRAAWESIIKKMKTAKDNDYKLLQEELDTFEEENYKILQKELEDVSPRIAPLATLFVASDNEWVCWTPQGYYAASAGGEKYIGWHINQGLDAAAQYHPVSVFRKQFLHPELVQQVLVTGGFEQALREINRDAKQEISKVAVTDILPPTVQWLTPRERTTDTDQAAIRIKVKITSGSEISDMKILVNGRTQAARGLSMIAETPRSGREHVFEQEVTLTPGQNTITVFASNQHAGATSEERSVNYQESEWMKPNLYMVSIGISDYERLDLQLQFADDDAQAISELFRSQTGKLYQTVNIKELYNTEATRANILDALEWLEKQTTQKDVAVMFVASHGVNDERGNFYLLPADGNPEKLRQTGVDWADFRDILGNLPSKVLMFLDTCHSGQLGKNLFTLRGQVDNTEAIRELASDENGVVILAASTGKEFSMEHPEWGHGAFTKSLLNGLRDGNADLNGDGVIHLNELDYYVAEQVKALTGGAQHPTTLKPSTISRFPIVQVGE</sequence>
<reference evidence="7" key="1">
    <citation type="journal article" date="2015" name="PeerJ">
        <title>First genomic representation of candidate bacterial phylum KSB3 points to enhanced environmental sensing as a trigger of wastewater bulking.</title>
        <authorList>
            <person name="Sekiguchi Y."/>
            <person name="Ohashi A."/>
            <person name="Parks D.H."/>
            <person name="Yamauchi T."/>
            <person name="Tyson G.W."/>
            <person name="Hugenholtz P."/>
        </authorList>
    </citation>
    <scope>NUCLEOTIDE SEQUENCE [LARGE SCALE GENOMIC DNA]</scope>
</reference>
<feature type="domain" description="Peptidase C14 caspase" evidence="6">
    <location>
        <begin position="859"/>
        <end position="1086"/>
    </location>
</feature>
<keyword evidence="5" id="KW-0732">Signal</keyword>
<feature type="signal peptide" evidence="5">
    <location>
        <begin position="1"/>
        <end position="21"/>
    </location>
</feature>
<dbReference type="InterPro" id="IPR001680">
    <property type="entry name" value="WD40_rpt"/>
</dbReference>
<dbReference type="GO" id="GO:0004197">
    <property type="term" value="F:cysteine-type endopeptidase activity"/>
    <property type="evidence" value="ECO:0007669"/>
    <property type="project" value="InterPro"/>
</dbReference>
<evidence type="ECO:0000256" key="2">
    <source>
        <dbReference type="ARBA" id="ARBA00022737"/>
    </source>
</evidence>
<keyword evidence="4" id="KW-0175">Coiled coil</keyword>
<dbReference type="Gene3D" id="2.60.40.10">
    <property type="entry name" value="Immunoglobulins"/>
    <property type="match status" value="1"/>
</dbReference>
<dbReference type="eggNOG" id="COG4249">
    <property type="taxonomic scope" value="Bacteria"/>
</dbReference>
<feature type="repeat" description="WD" evidence="3">
    <location>
        <begin position="30"/>
        <end position="71"/>
    </location>
</feature>
<dbReference type="eggNOG" id="COG2319">
    <property type="taxonomic scope" value="Bacteria"/>
</dbReference>
<organism evidence="7">
    <name type="scientific">Vecturithrix granuli</name>
    <dbReference type="NCBI Taxonomy" id="1499967"/>
    <lineage>
        <taxon>Bacteria</taxon>
        <taxon>Candidatus Moduliflexota</taxon>
        <taxon>Candidatus Vecturitrichia</taxon>
        <taxon>Candidatus Vecturitrichales</taxon>
        <taxon>Candidatus Vecturitrichaceae</taxon>
        <taxon>Candidatus Vecturithrix</taxon>
    </lineage>
</organism>
<gene>
    <name evidence="7" type="ORF">U27_03961</name>
</gene>
<accession>A0A081BXE2</accession>
<dbReference type="SUPFAM" id="SSF50998">
    <property type="entry name" value="Quinoprotein alcohol dehydrogenase-like"/>
    <property type="match status" value="1"/>
</dbReference>
<dbReference type="AlphaFoldDB" id="A0A081BXE2"/>
<dbReference type="PRINTS" id="PR00320">
    <property type="entry name" value="GPROTEINBRPT"/>
</dbReference>
<dbReference type="InterPro" id="IPR011600">
    <property type="entry name" value="Pept_C14_caspase"/>
</dbReference>
<dbReference type="InterPro" id="IPR011047">
    <property type="entry name" value="Quinoprotein_ADH-like_sf"/>
</dbReference>
<dbReference type="PROSITE" id="PS50294">
    <property type="entry name" value="WD_REPEATS_REGION"/>
    <property type="match status" value="5"/>
</dbReference>
<keyword evidence="2" id="KW-0677">Repeat</keyword>
<feature type="repeat" description="WD" evidence="3">
    <location>
        <begin position="488"/>
        <end position="521"/>
    </location>
</feature>
<proteinExistence type="predicted"/>
<feature type="coiled-coil region" evidence="4">
    <location>
        <begin position="614"/>
        <end position="641"/>
    </location>
</feature>
<keyword evidence="8" id="KW-1185">Reference proteome</keyword>
<dbReference type="InterPro" id="IPR015943">
    <property type="entry name" value="WD40/YVTN_repeat-like_dom_sf"/>
</dbReference>
<dbReference type="InterPro" id="IPR019775">
    <property type="entry name" value="WD40_repeat_CS"/>
</dbReference>
<dbReference type="SUPFAM" id="SSF52129">
    <property type="entry name" value="Caspase-like"/>
    <property type="match status" value="1"/>
</dbReference>
<dbReference type="Gene3D" id="2.130.10.10">
    <property type="entry name" value="YVTN repeat-like/Quinoprotein amine dehydrogenase"/>
    <property type="match status" value="4"/>
</dbReference>
<evidence type="ECO:0000256" key="5">
    <source>
        <dbReference type="SAM" id="SignalP"/>
    </source>
</evidence>
<evidence type="ECO:0000259" key="6">
    <source>
        <dbReference type="Pfam" id="PF00656"/>
    </source>
</evidence>
<dbReference type="Pfam" id="PF00656">
    <property type="entry name" value="Peptidase_C14"/>
    <property type="match status" value="1"/>
</dbReference>
<dbReference type="PROSITE" id="PS50082">
    <property type="entry name" value="WD_REPEATS_2"/>
    <property type="match status" value="5"/>
</dbReference>
<dbReference type="CDD" id="cd00200">
    <property type="entry name" value="WD40"/>
    <property type="match status" value="1"/>
</dbReference>
<dbReference type="Pfam" id="PF00400">
    <property type="entry name" value="WD40"/>
    <property type="match status" value="5"/>
</dbReference>
<evidence type="ECO:0000313" key="8">
    <source>
        <dbReference type="Proteomes" id="UP000030661"/>
    </source>
</evidence>
<feature type="repeat" description="WD" evidence="3">
    <location>
        <begin position="226"/>
        <end position="258"/>
    </location>
</feature>
<evidence type="ECO:0000256" key="3">
    <source>
        <dbReference type="PROSITE-ProRule" id="PRU00221"/>
    </source>
</evidence>
<feature type="chain" id="PRO_5001755438" evidence="5">
    <location>
        <begin position="22"/>
        <end position="1101"/>
    </location>
</feature>
<dbReference type="InterPro" id="IPR029030">
    <property type="entry name" value="Caspase-like_dom_sf"/>
</dbReference>
<dbReference type="STRING" id="1499967.U27_03961"/>
<dbReference type="GO" id="GO:0006508">
    <property type="term" value="P:proteolysis"/>
    <property type="evidence" value="ECO:0007669"/>
    <property type="project" value="InterPro"/>
</dbReference>
<dbReference type="SMART" id="SM00320">
    <property type="entry name" value="WD40"/>
    <property type="match status" value="8"/>
</dbReference>
<dbReference type="PROSITE" id="PS00678">
    <property type="entry name" value="WD_REPEATS_1"/>
    <property type="match status" value="3"/>
</dbReference>
<dbReference type="PANTHER" id="PTHR19848:SF8">
    <property type="entry name" value="F-BOX AND WD REPEAT DOMAIN CONTAINING 7"/>
    <property type="match status" value="1"/>
</dbReference>
<dbReference type="InterPro" id="IPR020472">
    <property type="entry name" value="WD40_PAC1"/>
</dbReference>
<protein>
    <submittedName>
        <fullName evidence="7">WD-40 repeat protein</fullName>
    </submittedName>
</protein>
<dbReference type="Gene3D" id="3.40.50.1460">
    <property type="match status" value="1"/>
</dbReference>
<evidence type="ECO:0000256" key="4">
    <source>
        <dbReference type="SAM" id="Coils"/>
    </source>
</evidence>
<feature type="repeat" description="WD" evidence="3">
    <location>
        <begin position="127"/>
        <end position="161"/>
    </location>
</feature>
<dbReference type="EMBL" id="DF820465">
    <property type="protein sequence ID" value="GAK56997.1"/>
    <property type="molecule type" value="Genomic_DNA"/>
</dbReference>
<evidence type="ECO:0000313" key="7">
    <source>
        <dbReference type="EMBL" id="GAK56997.1"/>
    </source>
</evidence>
<feature type="repeat" description="WD" evidence="3">
    <location>
        <begin position="180"/>
        <end position="221"/>
    </location>
</feature>
<name>A0A081BXE2_VECG1</name>
<dbReference type="InterPro" id="IPR013783">
    <property type="entry name" value="Ig-like_fold"/>
</dbReference>
<dbReference type="HOGENOM" id="CLU_009283_0_0_0"/>
<keyword evidence="1 3" id="KW-0853">WD repeat</keyword>
<dbReference type="InterPro" id="IPR036322">
    <property type="entry name" value="WD40_repeat_dom_sf"/>
</dbReference>
<dbReference type="PANTHER" id="PTHR19848">
    <property type="entry name" value="WD40 REPEAT PROTEIN"/>
    <property type="match status" value="1"/>
</dbReference>
<dbReference type="Proteomes" id="UP000030661">
    <property type="component" value="Unassembled WGS sequence"/>
</dbReference>
<dbReference type="SUPFAM" id="SSF50978">
    <property type="entry name" value="WD40 repeat-like"/>
    <property type="match status" value="1"/>
</dbReference>
<evidence type="ECO:0000256" key="1">
    <source>
        <dbReference type="ARBA" id="ARBA00022574"/>
    </source>
</evidence>